<dbReference type="AlphaFoldDB" id="A0A0A9HJ73"/>
<proteinExistence type="predicted"/>
<accession>A0A0A9HJ73</accession>
<protein>
    <submittedName>
        <fullName evidence="2">Uncharacterized protein</fullName>
    </submittedName>
</protein>
<evidence type="ECO:0000313" key="2">
    <source>
        <dbReference type="EMBL" id="JAE37185.1"/>
    </source>
</evidence>
<name>A0A0A9HJ73_ARUDO</name>
<dbReference type="EMBL" id="GBRH01160711">
    <property type="protein sequence ID" value="JAE37185.1"/>
    <property type="molecule type" value="Transcribed_RNA"/>
</dbReference>
<evidence type="ECO:0000256" key="1">
    <source>
        <dbReference type="SAM" id="MobiDB-lite"/>
    </source>
</evidence>
<reference evidence="2" key="2">
    <citation type="journal article" date="2015" name="Data Brief">
        <title>Shoot transcriptome of the giant reed, Arundo donax.</title>
        <authorList>
            <person name="Barrero R.A."/>
            <person name="Guerrero F.D."/>
            <person name="Moolhuijzen P."/>
            <person name="Goolsby J.A."/>
            <person name="Tidwell J."/>
            <person name="Bellgard S.E."/>
            <person name="Bellgard M.I."/>
        </authorList>
    </citation>
    <scope>NUCLEOTIDE SEQUENCE</scope>
    <source>
        <tissue evidence="2">Shoot tissue taken approximately 20 cm above the soil surface</tissue>
    </source>
</reference>
<feature type="region of interest" description="Disordered" evidence="1">
    <location>
        <begin position="1"/>
        <end position="48"/>
    </location>
</feature>
<sequence>MPSIRSAPDPLHHLKPSDQKSRLQKRGFPTCDGELNGQRSGRGPEAELVSGHAAPVVVHRAGVQRADLDVVDLAGGIEEVAVRGVLAGGRHGVVPGDLAVLHHGLDALVVGDP</sequence>
<feature type="compositionally biased region" description="Basic and acidic residues" evidence="1">
    <location>
        <begin position="10"/>
        <end position="21"/>
    </location>
</feature>
<organism evidence="2">
    <name type="scientific">Arundo donax</name>
    <name type="common">Giant reed</name>
    <name type="synonym">Donax arundinaceus</name>
    <dbReference type="NCBI Taxonomy" id="35708"/>
    <lineage>
        <taxon>Eukaryota</taxon>
        <taxon>Viridiplantae</taxon>
        <taxon>Streptophyta</taxon>
        <taxon>Embryophyta</taxon>
        <taxon>Tracheophyta</taxon>
        <taxon>Spermatophyta</taxon>
        <taxon>Magnoliopsida</taxon>
        <taxon>Liliopsida</taxon>
        <taxon>Poales</taxon>
        <taxon>Poaceae</taxon>
        <taxon>PACMAD clade</taxon>
        <taxon>Arundinoideae</taxon>
        <taxon>Arundineae</taxon>
        <taxon>Arundo</taxon>
    </lineage>
</organism>
<reference evidence="2" key="1">
    <citation type="submission" date="2014-09" db="EMBL/GenBank/DDBJ databases">
        <authorList>
            <person name="Magalhaes I.L.F."/>
            <person name="Oliveira U."/>
            <person name="Santos F.R."/>
            <person name="Vidigal T.H.D.A."/>
            <person name="Brescovit A.D."/>
            <person name="Santos A.J."/>
        </authorList>
    </citation>
    <scope>NUCLEOTIDE SEQUENCE</scope>
    <source>
        <tissue evidence="2">Shoot tissue taken approximately 20 cm above the soil surface</tissue>
    </source>
</reference>